<feature type="compositionally biased region" description="Low complexity" evidence="2">
    <location>
        <begin position="692"/>
        <end position="708"/>
    </location>
</feature>
<dbReference type="PANTHER" id="PTHR13268">
    <property type="entry name" value="BREAST CARCINOMA AMPLIFIED SEQUENCE 3"/>
    <property type="match status" value="1"/>
</dbReference>
<dbReference type="OrthoDB" id="25778at2759"/>
<feature type="compositionally biased region" description="Basic and acidic residues" evidence="2">
    <location>
        <begin position="505"/>
        <end position="524"/>
    </location>
</feature>
<name>A0A6S7IDZ1_PARCT</name>
<feature type="domain" description="BCAS3" evidence="3">
    <location>
        <begin position="455"/>
        <end position="562"/>
    </location>
</feature>
<dbReference type="Proteomes" id="UP001152795">
    <property type="component" value="Unassembled WGS sequence"/>
</dbReference>
<feature type="domain" description="BCAS3 WD40" evidence="4">
    <location>
        <begin position="3"/>
        <end position="365"/>
    </location>
</feature>
<dbReference type="InterPro" id="IPR036322">
    <property type="entry name" value="WD40_repeat_dom_sf"/>
</dbReference>
<comment type="subcellular location">
    <subcellularLocation>
        <location evidence="1">Preautophagosomal structure</location>
    </subcellularLocation>
</comment>
<organism evidence="5 6">
    <name type="scientific">Paramuricea clavata</name>
    <name type="common">Red gorgonian</name>
    <name type="synonym">Violescent sea-whip</name>
    <dbReference type="NCBI Taxonomy" id="317549"/>
    <lineage>
        <taxon>Eukaryota</taxon>
        <taxon>Metazoa</taxon>
        <taxon>Cnidaria</taxon>
        <taxon>Anthozoa</taxon>
        <taxon>Octocorallia</taxon>
        <taxon>Malacalcyonacea</taxon>
        <taxon>Plexauridae</taxon>
        <taxon>Paramuricea</taxon>
    </lineage>
</organism>
<dbReference type="GO" id="GO:0006914">
    <property type="term" value="P:autophagy"/>
    <property type="evidence" value="ECO:0007669"/>
    <property type="project" value="InterPro"/>
</dbReference>
<keyword evidence="6" id="KW-1185">Reference proteome</keyword>
<feature type="non-terminal residue" evidence="5">
    <location>
        <position position="708"/>
    </location>
</feature>
<gene>
    <name evidence="5" type="ORF">PACLA_8A087699</name>
</gene>
<accession>A0A6S7IDZ1</accession>
<dbReference type="GO" id="GO:0042594">
    <property type="term" value="P:response to starvation"/>
    <property type="evidence" value="ECO:0007669"/>
    <property type="project" value="TreeGrafter"/>
</dbReference>
<sequence>SPCPYSTVKFWSLSTGDEVKAIDFKTEVYDIQSNKRVVVVCLQEKIAVLDAFTLSKRFGITNCFPAPEPNVNPVSLSSRWLAFADRKLLPIHQSRGGVSADKLHSYTSAVFNAAKTLSKGLSIVGETVGRWAGSNASENQVEQAASNTTTHKSTAPGVVTIIDIEGRDENEKDDQLRERAIAHFPAHTGQPIAALAFDSSGSLLFTADTFGQDFHIFRVLPHPMCPSLGSVHHLYILHRGETMATVCNVAFSNDSRWVTVTTQRGTSHVFPITSYGGGVSLRTHNSNRVVNRSSRFHTSAGLEDLKRSRCGNPPTLIQPGSPSSNPLGPLTTAKDCLLVGKNGLVNPRMPPLPHPDVVSPYIQIKLGASSRCNTAGNSAGSSPTNTRANGLFLTEPVGGSAQFASSRAWIAGNANPPSRIDTSRQSPVDPLFVISNYGSLVEFNVDIQPLKNSPQSEDMPFQAVAEGKGRWIFCRHATMPESKNLLSKDVLLCKSMINMNKPKNSSHDIVKDKSSSESARNDSRADDNWLANIEIETHAPPHRRLWMGPQFAFKTFQPPGTLTSGSPLADSQSGGATIKAHRQDEDTLDLFTEELDLQSLRIQPVRSDPLPTPKSRYVLASARVNYGENTMIVDNGPESLTDICQSWPEDVEGLAPEDGKLIESLADAMNDTSRSSPDSDSDDVCVFPPNSPQGSPANSSSSLSPEWS</sequence>
<evidence type="ECO:0000256" key="1">
    <source>
        <dbReference type="ARBA" id="ARBA00004329"/>
    </source>
</evidence>
<dbReference type="EMBL" id="CACRXK020008795">
    <property type="protein sequence ID" value="CAB4015657.1"/>
    <property type="molecule type" value="Genomic_DNA"/>
</dbReference>
<feature type="region of interest" description="Disordered" evidence="2">
    <location>
        <begin position="666"/>
        <end position="708"/>
    </location>
</feature>
<dbReference type="AlphaFoldDB" id="A0A6S7IDZ1"/>
<protein>
    <submittedName>
        <fullName evidence="5">Breast carcinoma-amplified sequence 3-like</fullName>
    </submittedName>
</protein>
<proteinExistence type="predicted"/>
<dbReference type="PANTHER" id="PTHR13268:SF0">
    <property type="entry name" value="BCAS3 MICROTUBULE ASSOCIATED CELL MIGRATION FACTOR"/>
    <property type="match status" value="1"/>
</dbReference>
<evidence type="ECO:0000313" key="5">
    <source>
        <dbReference type="EMBL" id="CAB4015657.1"/>
    </source>
</evidence>
<feature type="compositionally biased region" description="Low complexity" evidence="2">
    <location>
        <begin position="319"/>
        <end position="328"/>
    </location>
</feature>
<evidence type="ECO:0000259" key="4">
    <source>
        <dbReference type="Pfam" id="PF21034"/>
    </source>
</evidence>
<evidence type="ECO:0000256" key="2">
    <source>
        <dbReference type="SAM" id="MobiDB-lite"/>
    </source>
</evidence>
<dbReference type="InterPro" id="IPR022175">
    <property type="entry name" value="BCAS3_dom"/>
</dbReference>
<dbReference type="InterPro" id="IPR045142">
    <property type="entry name" value="BCAS3-like"/>
</dbReference>
<evidence type="ECO:0000259" key="3">
    <source>
        <dbReference type="Pfam" id="PF12490"/>
    </source>
</evidence>
<reference evidence="5" key="1">
    <citation type="submission" date="2020-04" db="EMBL/GenBank/DDBJ databases">
        <authorList>
            <person name="Alioto T."/>
            <person name="Alioto T."/>
            <person name="Gomez Garrido J."/>
        </authorList>
    </citation>
    <scope>NUCLEOTIDE SEQUENCE</scope>
    <source>
        <strain evidence="5">A484AB</strain>
    </source>
</reference>
<feature type="region of interest" description="Disordered" evidence="2">
    <location>
        <begin position="502"/>
        <end position="524"/>
    </location>
</feature>
<dbReference type="Pfam" id="PF12490">
    <property type="entry name" value="BCAS3"/>
    <property type="match status" value="1"/>
</dbReference>
<dbReference type="GO" id="GO:0000407">
    <property type="term" value="C:phagophore assembly site"/>
    <property type="evidence" value="ECO:0007669"/>
    <property type="project" value="UniProtKB-SubCell"/>
</dbReference>
<evidence type="ECO:0000313" key="6">
    <source>
        <dbReference type="Proteomes" id="UP001152795"/>
    </source>
</evidence>
<dbReference type="InterPro" id="IPR015943">
    <property type="entry name" value="WD40/YVTN_repeat-like_dom_sf"/>
</dbReference>
<dbReference type="Gene3D" id="2.130.10.10">
    <property type="entry name" value="YVTN repeat-like/Quinoprotein amine dehydrogenase"/>
    <property type="match status" value="1"/>
</dbReference>
<comment type="caution">
    <text evidence="5">The sequence shown here is derived from an EMBL/GenBank/DDBJ whole genome shotgun (WGS) entry which is preliminary data.</text>
</comment>
<dbReference type="SUPFAM" id="SSF50978">
    <property type="entry name" value="WD40 repeat-like"/>
    <property type="match status" value="1"/>
</dbReference>
<feature type="region of interest" description="Disordered" evidence="2">
    <location>
        <begin position="305"/>
        <end position="328"/>
    </location>
</feature>
<dbReference type="InterPro" id="IPR048382">
    <property type="entry name" value="BCAS3_WD40"/>
</dbReference>
<dbReference type="Pfam" id="PF21034">
    <property type="entry name" value="BCAS3_WD40"/>
    <property type="match status" value="1"/>
</dbReference>